<keyword evidence="1" id="KW-0805">Transcription regulation</keyword>
<dbReference type="InterPro" id="IPR001387">
    <property type="entry name" value="Cro/C1-type_HTH"/>
</dbReference>
<organism evidence="5">
    <name type="scientific">bioreactor metagenome</name>
    <dbReference type="NCBI Taxonomy" id="1076179"/>
    <lineage>
        <taxon>unclassified sequences</taxon>
        <taxon>metagenomes</taxon>
        <taxon>ecological metagenomes</taxon>
    </lineage>
</organism>
<dbReference type="InterPro" id="IPR050807">
    <property type="entry name" value="TransReg_Diox_bact_type"/>
</dbReference>
<proteinExistence type="predicted"/>
<dbReference type="GO" id="GO:0003677">
    <property type="term" value="F:DNA binding"/>
    <property type="evidence" value="ECO:0007669"/>
    <property type="project" value="UniProtKB-KW"/>
</dbReference>
<dbReference type="CDD" id="cd00093">
    <property type="entry name" value="HTH_XRE"/>
    <property type="match status" value="1"/>
</dbReference>
<evidence type="ECO:0000256" key="3">
    <source>
        <dbReference type="ARBA" id="ARBA00023163"/>
    </source>
</evidence>
<dbReference type="EMBL" id="VSSQ01003667">
    <property type="protein sequence ID" value="MPM21790.1"/>
    <property type="molecule type" value="Genomic_DNA"/>
</dbReference>
<dbReference type="SUPFAM" id="SSF47413">
    <property type="entry name" value="lambda repressor-like DNA-binding domains"/>
    <property type="match status" value="1"/>
</dbReference>
<dbReference type="SMART" id="SM00530">
    <property type="entry name" value="HTH_XRE"/>
    <property type="match status" value="1"/>
</dbReference>
<dbReference type="Pfam" id="PF01381">
    <property type="entry name" value="HTH_3"/>
    <property type="match status" value="1"/>
</dbReference>
<gene>
    <name evidence="5" type="ORF">SDC9_68240</name>
</gene>
<dbReference type="GO" id="GO:0005829">
    <property type="term" value="C:cytosol"/>
    <property type="evidence" value="ECO:0007669"/>
    <property type="project" value="TreeGrafter"/>
</dbReference>
<dbReference type="AlphaFoldDB" id="A0A644XZX4"/>
<sequence>MSKNIIDIFAANVKRYRLHAGISQEKLAELACLHRTYISAIECKRRNISIENIQKIADALEIDPYKLLIEENEDASKH</sequence>
<evidence type="ECO:0000259" key="4">
    <source>
        <dbReference type="PROSITE" id="PS50943"/>
    </source>
</evidence>
<keyword evidence="2" id="KW-0238">DNA-binding</keyword>
<evidence type="ECO:0000256" key="2">
    <source>
        <dbReference type="ARBA" id="ARBA00023125"/>
    </source>
</evidence>
<feature type="domain" description="HTH cro/C1-type" evidence="4">
    <location>
        <begin position="13"/>
        <end position="67"/>
    </location>
</feature>
<dbReference type="GO" id="GO:0003700">
    <property type="term" value="F:DNA-binding transcription factor activity"/>
    <property type="evidence" value="ECO:0007669"/>
    <property type="project" value="TreeGrafter"/>
</dbReference>
<evidence type="ECO:0000313" key="5">
    <source>
        <dbReference type="EMBL" id="MPM21790.1"/>
    </source>
</evidence>
<reference evidence="5" key="1">
    <citation type="submission" date="2019-08" db="EMBL/GenBank/DDBJ databases">
        <authorList>
            <person name="Kucharzyk K."/>
            <person name="Murdoch R.W."/>
            <person name="Higgins S."/>
            <person name="Loffler F."/>
        </authorList>
    </citation>
    <scope>NUCLEOTIDE SEQUENCE</scope>
</reference>
<keyword evidence="3" id="KW-0804">Transcription</keyword>
<dbReference type="PANTHER" id="PTHR46797:SF23">
    <property type="entry name" value="HTH-TYPE TRANSCRIPTIONAL REGULATOR SUTR"/>
    <property type="match status" value="1"/>
</dbReference>
<comment type="caution">
    <text evidence="5">The sequence shown here is derived from an EMBL/GenBank/DDBJ whole genome shotgun (WGS) entry which is preliminary data.</text>
</comment>
<accession>A0A644XZX4</accession>
<protein>
    <recommendedName>
        <fullName evidence="4">HTH cro/C1-type domain-containing protein</fullName>
    </recommendedName>
</protein>
<dbReference type="PROSITE" id="PS50943">
    <property type="entry name" value="HTH_CROC1"/>
    <property type="match status" value="1"/>
</dbReference>
<dbReference type="PANTHER" id="PTHR46797">
    <property type="entry name" value="HTH-TYPE TRANSCRIPTIONAL REGULATOR"/>
    <property type="match status" value="1"/>
</dbReference>
<dbReference type="InterPro" id="IPR010982">
    <property type="entry name" value="Lambda_DNA-bd_dom_sf"/>
</dbReference>
<name>A0A644XZX4_9ZZZZ</name>
<evidence type="ECO:0000256" key="1">
    <source>
        <dbReference type="ARBA" id="ARBA00023015"/>
    </source>
</evidence>
<dbReference type="Gene3D" id="1.10.260.40">
    <property type="entry name" value="lambda repressor-like DNA-binding domains"/>
    <property type="match status" value="1"/>
</dbReference>